<gene>
    <name evidence="1" type="ORF">Cvel_31343</name>
</gene>
<protein>
    <submittedName>
        <fullName evidence="1">Uncharacterized protein</fullName>
    </submittedName>
</protein>
<dbReference type="VEuPathDB" id="CryptoDB:Cvel_31343"/>
<proteinExistence type="predicted"/>
<reference evidence="1" key="1">
    <citation type="submission" date="2014-11" db="EMBL/GenBank/DDBJ databases">
        <authorList>
            <person name="Otto D Thomas"/>
            <person name="Naeem Raeece"/>
        </authorList>
    </citation>
    <scope>NUCLEOTIDE SEQUENCE</scope>
</reference>
<name>A0A0G4HTI0_9ALVE</name>
<dbReference type="AlphaFoldDB" id="A0A0G4HTI0"/>
<organism evidence="1">
    <name type="scientific">Chromera velia CCMP2878</name>
    <dbReference type="NCBI Taxonomy" id="1169474"/>
    <lineage>
        <taxon>Eukaryota</taxon>
        <taxon>Sar</taxon>
        <taxon>Alveolata</taxon>
        <taxon>Colpodellida</taxon>
        <taxon>Chromeraceae</taxon>
        <taxon>Chromera</taxon>
    </lineage>
</organism>
<evidence type="ECO:0000313" key="1">
    <source>
        <dbReference type="EMBL" id="CEM47597.1"/>
    </source>
</evidence>
<accession>A0A0G4HTI0</accession>
<dbReference type="EMBL" id="CDMZ01003790">
    <property type="protein sequence ID" value="CEM47597.1"/>
    <property type="molecule type" value="Genomic_DNA"/>
</dbReference>
<sequence length="114" mass="13116">MIGIFERSIPEYKLVAFAEEDVVLLEHRASRTLFAGYLWNVDVSDPKVKTFFEKEVQGWQVRNGSPFFAHTPPLGSCIGAWRQRGKLESVLIYTHKIYEGNLQLPFWKGAENVD</sequence>